<evidence type="ECO:0000313" key="6">
    <source>
        <dbReference type="Proteomes" id="UP000271031"/>
    </source>
</evidence>
<accession>A0A3M8DSV5</accession>
<feature type="domain" description="EamA" evidence="4">
    <location>
        <begin position="152"/>
        <end position="286"/>
    </location>
</feature>
<dbReference type="RefSeq" id="WP_122917387.1">
    <property type="nucleotide sequence ID" value="NZ_RHHQ01000007.1"/>
</dbReference>
<evidence type="ECO:0000256" key="3">
    <source>
        <dbReference type="SAM" id="Phobius"/>
    </source>
</evidence>
<feature type="transmembrane region" description="Helical" evidence="3">
    <location>
        <begin position="39"/>
        <end position="58"/>
    </location>
</feature>
<feature type="transmembrane region" description="Helical" evidence="3">
    <location>
        <begin position="243"/>
        <end position="263"/>
    </location>
</feature>
<organism evidence="5 6">
    <name type="scientific">Brevibacillus fluminis</name>
    <dbReference type="NCBI Taxonomy" id="511487"/>
    <lineage>
        <taxon>Bacteria</taxon>
        <taxon>Bacillati</taxon>
        <taxon>Bacillota</taxon>
        <taxon>Bacilli</taxon>
        <taxon>Bacillales</taxon>
        <taxon>Paenibacillaceae</taxon>
        <taxon>Brevibacillus</taxon>
    </lineage>
</organism>
<comment type="caution">
    <text evidence="5">The sequence shown here is derived from an EMBL/GenBank/DDBJ whole genome shotgun (WGS) entry which is preliminary data.</text>
</comment>
<feature type="transmembrane region" description="Helical" evidence="3">
    <location>
        <begin position="214"/>
        <end position="236"/>
    </location>
</feature>
<dbReference type="SUPFAM" id="SSF103481">
    <property type="entry name" value="Multidrug resistance efflux transporter EmrE"/>
    <property type="match status" value="2"/>
</dbReference>
<dbReference type="GO" id="GO:0016020">
    <property type="term" value="C:membrane"/>
    <property type="evidence" value="ECO:0007669"/>
    <property type="project" value="InterPro"/>
</dbReference>
<keyword evidence="3" id="KW-1133">Transmembrane helix</keyword>
<reference evidence="5 6" key="1">
    <citation type="submission" date="2018-10" db="EMBL/GenBank/DDBJ databases">
        <title>Phylogenomics of Brevibacillus.</title>
        <authorList>
            <person name="Dunlap C."/>
        </authorList>
    </citation>
    <scope>NUCLEOTIDE SEQUENCE [LARGE SCALE GENOMIC DNA]</scope>
    <source>
        <strain evidence="5 6">JCM 15716</strain>
    </source>
</reference>
<dbReference type="InterPro" id="IPR000620">
    <property type="entry name" value="EamA_dom"/>
</dbReference>
<keyword evidence="3" id="KW-0472">Membrane</keyword>
<dbReference type="PANTHER" id="PTHR22911">
    <property type="entry name" value="ACYL-MALONYL CONDENSING ENZYME-RELATED"/>
    <property type="match status" value="1"/>
</dbReference>
<dbReference type="PANTHER" id="PTHR22911:SF76">
    <property type="entry name" value="EAMA DOMAIN-CONTAINING PROTEIN"/>
    <property type="match status" value="1"/>
</dbReference>
<dbReference type="EMBL" id="RHHQ01000007">
    <property type="protein sequence ID" value="RNB90461.1"/>
    <property type="molecule type" value="Genomic_DNA"/>
</dbReference>
<feature type="transmembrane region" description="Helical" evidence="3">
    <location>
        <begin position="124"/>
        <end position="144"/>
    </location>
</feature>
<evidence type="ECO:0000256" key="2">
    <source>
        <dbReference type="ARBA" id="ARBA00007362"/>
    </source>
</evidence>
<feature type="transmembrane region" description="Helical" evidence="3">
    <location>
        <begin position="70"/>
        <end position="92"/>
    </location>
</feature>
<dbReference type="AlphaFoldDB" id="A0A3M8DSV5"/>
<dbReference type="Pfam" id="PF00892">
    <property type="entry name" value="EamA"/>
    <property type="match status" value="2"/>
</dbReference>
<sequence>MRDVKSPIPLFIPIIVGIIAISFSPILVRWSHAPASVQAMYRLLITVLLMLPFGGRYFGTMKSISRKNWLLLLVAGFFLALHFLLWMSSLLYTTVASSTILMALEPMFVMVGAFFLFKERTTPFAIAAMGVAIIGAVLIGWGDIGVSAENVYGDVLSILGTLAMAFNMLAAQQLLTRISSYVYSLLVFIIAGAFFAVYNFLMGIPMFNYPLEEWGVFLLLAIVPTVFGHILFNWLLQFTNGTTISMCVLGEPIGASILAAALFGEMLSFSQMTGGVFVVVGLYLFLRTNRVSYEVNSSTA</sequence>
<comment type="subcellular location">
    <subcellularLocation>
        <location evidence="1">Endomembrane system</location>
        <topology evidence="1">Multi-pass membrane protein</topology>
    </subcellularLocation>
</comment>
<evidence type="ECO:0000259" key="4">
    <source>
        <dbReference type="Pfam" id="PF00892"/>
    </source>
</evidence>
<feature type="transmembrane region" description="Helical" evidence="3">
    <location>
        <begin position="7"/>
        <end position="27"/>
    </location>
</feature>
<proteinExistence type="inferred from homology"/>
<feature type="transmembrane region" description="Helical" evidence="3">
    <location>
        <begin position="269"/>
        <end position="286"/>
    </location>
</feature>
<keyword evidence="3" id="KW-0812">Transmembrane</keyword>
<feature type="transmembrane region" description="Helical" evidence="3">
    <location>
        <begin position="181"/>
        <end position="202"/>
    </location>
</feature>
<name>A0A3M8DSV5_9BACL</name>
<dbReference type="InterPro" id="IPR037185">
    <property type="entry name" value="EmrE-like"/>
</dbReference>
<dbReference type="OrthoDB" id="9790852at2"/>
<evidence type="ECO:0000256" key="1">
    <source>
        <dbReference type="ARBA" id="ARBA00004127"/>
    </source>
</evidence>
<protein>
    <submittedName>
        <fullName evidence="5">DMT family transporter</fullName>
    </submittedName>
</protein>
<evidence type="ECO:0000313" key="5">
    <source>
        <dbReference type="EMBL" id="RNB90461.1"/>
    </source>
</evidence>
<feature type="transmembrane region" description="Helical" evidence="3">
    <location>
        <begin position="150"/>
        <end position="169"/>
    </location>
</feature>
<feature type="domain" description="EamA" evidence="4">
    <location>
        <begin position="14"/>
        <end position="140"/>
    </location>
</feature>
<keyword evidence="6" id="KW-1185">Reference proteome</keyword>
<comment type="similarity">
    <text evidence="2">Belongs to the EamA transporter family.</text>
</comment>
<feature type="transmembrane region" description="Helical" evidence="3">
    <location>
        <begin position="98"/>
        <end position="117"/>
    </location>
</feature>
<gene>
    <name evidence="5" type="ORF">EDM56_08100</name>
</gene>
<dbReference type="Proteomes" id="UP000271031">
    <property type="component" value="Unassembled WGS sequence"/>
</dbReference>